<dbReference type="GO" id="GO:0060287">
    <property type="term" value="P:epithelial cilium movement involved in determination of left/right asymmetry"/>
    <property type="evidence" value="ECO:0007669"/>
    <property type="project" value="TreeGrafter"/>
</dbReference>
<feature type="compositionally biased region" description="Basic and acidic residues" evidence="2">
    <location>
        <begin position="882"/>
        <end position="980"/>
    </location>
</feature>
<feature type="region of interest" description="Disordered" evidence="2">
    <location>
        <begin position="1059"/>
        <end position="1112"/>
    </location>
</feature>
<feature type="coiled-coil region" evidence="1">
    <location>
        <begin position="169"/>
        <end position="211"/>
    </location>
</feature>
<dbReference type="GO" id="GO:0005576">
    <property type="term" value="C:extracellular region"/>
    <property type="evidence" value="ECO:0007669"/>
    <property type="project" value="GOC"/>
</dbReference>
<evidence type="ECO:0000313" key="4">
    <source>
        <dbReference type="Proteomes" id="UP000243217"/>
    </source>
</evidence>
<dbReference type="PANTHER" id="PTHR39063">
    <property type="entry name" value="ORAL-FACIAL-DIGITAL SYNDROME 1 PROTEIN HOMOLOG"/>
    <property type="match status" value="1"/>
</dbReference>
<dbReference type="AlphaFoldDB" id="A0A1W0A618"/>
<feature type="coiled-coil region" evidence="1">
    <location>
        <begin position="393"/>
        <end position="502"/>
    </location>
</feature>
<name>A0A1W0A618_9STRA</name>
<dbReference type="EMBL" id="JNBS01000421">
    <property type="protein sequence ID" value="OQS05734.1"/>
    <property type="molecule type" value="Genomic_DNA"/>
</dbReference>
<dbReference type="OrthoDB" id="206339at2759"/>
<dbReference type="PROSITE" id="PS50896">
    <property type="entry name" value="LISH"/>
    <property type="match status" value="1"/>
</dbReference>
<dbReference type="Pfam" id="PF16045">
    <property type="entry name" value="LisH_2"/>
    <property type="match status" value="1"/>
</dbReference>
<comment type="caution">
    <text evidence="3">The sequence shown here is derived from an EMBL/GenBank/DDBJ whole genome shotgun (WGS) entry which is preliminary data.</text>
</comment>
<feature type="compositionally biased region" description="Basic and acidic residues" evidence="2">
    <location>
        <begin position="999"/>
        <end position="1012"/>
    </location>
</feature>
<keyword evidence="1" id="KW-0175">Coiled coil</keyword>
<feature type="region of interest" description="Disordered" evidence="2">
    <location>
        <begin position="772"/>
        <end position="822"/>
    </location>
</feature>
<feature type="region of interest" description="Disordered" evidence="2">
    <location>
        <begin position="999"/>
        <end position="1046"/>
    </location>
</feature>
<evidence type="ECO:0000313" key="3">
    <source>
        <dbReference type="EMBL" id="OQS05734.1"/>
    </source>
</evidence>
<dbReference type="Proteomes" id="UP000243217">
    <property type="component" value="Unassembled WGS sequence"/>
</dbReference>
<proteinExistence type="predicted"/>
<accession>A0A1W0A618</accession>
<evidence type="ECO:0000256" key="2">
    <source>
        <dbReference type="SAM" id="MobiDB-lite"/>
    </source>
</evidence>
<feature type="region of interest" description="Disordered" evidence="2">
    <location>
        <begin position="874"/>
        <end position="980"/>
    </location>
</feature>
<feature type="region of interest" description="Disordered" evidence="2">
    <location>
        <begin position="595"/>
        <end position="620"/>
    </location>
</feature>
<dbReference type="STRING" id="74557.A0A1W0A618"/>
<gene>
    <name evidence="3" type="ORF">THRCLA_02154</name>
</gene>
<dbReference type="GO" id="GO:0036064">
    <property type="term" value="C:ciliary basal body"/>
    <property type="evidence" value="ECO:0007669"/>
    <property type="project" value="TreeGrafter"/>
</dbReference>
<dbReference type="InterPro" id="IPR055289">
    <property type="entry name" value="OFD1"/>
</dbReference>
<evidence type="ECO:0000256" key="1">
    <source>
        <dbReference type="SAM" id="Coils"/>
    </source>
</evidence>
<feature type="compositionally biased region" description="Basic and acidic residues" evidence="2">
    <location>
        <begin position="1020"/>
        <end position="1042"/>
    </location>
</feature>
<sequence length="1112" mass="128300">MSDLEHGMTRDQLKSNLYASLTKEGAVDQIRAQLRTNFVQKLQRKSMNGIIPPIHECSLLEKMANSIICQYLEARQLNNTLSVFVPEVGSRNCDVVPEMIKKLLGSSNQVESVGLLEILQYVESLSIKVLHDMETQTVEDDRRLVLESQLKHIEDMYIVQSQAIKEKPMQSLEDRMIQYQQEYDRMAQIHMTKEIERIREMEIAMMRVEERKKYNTEVEAVRSAFQEEYARKNALLDQNTQAMQVEYLEKQRQAELDLFELRQTLLAEMNKVQQKERQLTSQIEMETLKWQNEERRLVLLQDNLVVREKQLEATIERLEAEKTTHLKHIEKECEEKISHQKEELTMAMEKLTKENEAVRNAQTENTRFHQKMAALEVDLLKWKGIETDQKLKLDQLGNELTQHKRHCLALQTELQNVTTERETLNAQLSVAQDKLVRYEREAKAMGEIHTKHTTELQNEIQTLQKELHSVRASNVAVRMEGAEALITTKEQLLARLESEKQSWHAKEQGLMTQLQQLTAKCSDGEALAHRYRVQFEDEQAHVAALRHEIASLNTLVTSLKYAAPSRGREYHPQQSFSYQNTWQRVPQSSFMIPQYSEAKPSSPKQFEPAPVHIQPSQKEDEDLIWKQRQEKQQLERERALEEKILAAEMRLLEQTRQAEQSRIEAEREKQRALEAAEEKAKVDQTERDRLILEQKQLAQREQEAREVQAKKDHEEIVGRQAELEAQRERDRIAHEAQIQRERLQWELDTQKALQKERDQLDKARELAATQAKEFQERLAQSEVKTTQSLTNTSRNEAETLKAISSNAIHDDQTQALKKAQEAEELAAQIAQQEAEAKAKKEVDDKAKVEAEARAIKEAQDKALKEAEDKAIKEAQENAFQEAQKKALKDGEEKALKEAQEKALKEAEDKARAIKVAEEKAAKEAEEKALKEAEEKALKEAEDKKEAEARADKEAKEKAAKEAQERVLQEAQDKALKEAEDKALKEAIAIKEAQEKAIKEENETKEKAIKEAQDQALLEAQAKEKADQEEKARLNAEASKKASQDQSFIDDYRQRVIARRAAERQRQEEAKAKEEEDKRLLESQAASDKELLEDSSGSSNLSIGVADDASDEF</sequence>
<dbReference type="InterPro" id="IPR006594">
    <property type="entry name" value="LisH"/>
</dbReference>
<protein>
    <submittedName>
        <fullName evidence="3">Rab family GTPase</fullName>
    </submittedName>
</protein>
<feature type="coiled-coil region" evidence="1">
    <location>
        <begin position="262"/>
        <end position="364"/>
    </location>
</feature>
<organism evidence="3 4">
    <name type="scientific">Thraustotheca clavata</name>
    <dbReference type="NCBI Taxonomy" id="74557"/>
    <lineage>
        <taxon>Eukaryota</taxon>
        <taxon>Sar</taxon>
        <taxon>Stramenopiles</taxon>
        <taxon>Oomycota</taxon>
        <taxon>Saprolegniomycetes</taxon>
        <taxon>Saprolegniales</taxon>
        <taxon>Achlyaceae</taxon>
        <taxon>Thraustotheca</taxon>
    </lineage>
</organism>
<dbReference type="PANTHER" id="PTHR39063:SF1">
    <property type="entry name" value="OFD1 CENTRIOLE AND CENTRIOLAR SATELLITE PROTEIN"/>
    <property type="match status" value="1"/>
</dbReference>
<feature type="region of interest" description="Disordered" evidence="2">
    <location>
        <begin position="705"/>
        <end position="729"/>
    </location>
</feature>
<feature type="compositionally biased region" description="Polar residues" evidence="2">
    <location>
        <begin position="782"/>
        <end position="794"/>
    </location>
</feature>
<keyword evidence="4" id="KW-1185">Reference proteome</keyword>
<reference evidence="3 4" key="1">
    <citation type="journal article" date="2014" name="Genome Biol. Evol.">
        <title>The secreted proteins of Achlya hypogyna and Thraustotheca clavata identify the ancestral oomycete secretome and reveal gene acquisitions by horizontal gene transfer.</title>
        <authorList>
            <person name="Misner I."/>
            <person name="Blouin N."/>
            <person name="Leonard G."/>
            <person name="Richards T.A."/>
            <person name="Lane C.E."/>
        </authorList>
    </citation>
    <scope>NUCLEOTIDE SEQUENCE [LARGE SCALE GENOMIC DNA]</scope>
    <source>
        <strain evidence="3 4">ATCC 34112</strain>
    </source>
</reference>
<feature type="compositionally biased region" description="Basic and acidic residues" evidence="2">
    <location>
        <begin position="1059"/>
        <end position="1091"/>
    </location>
</feature>